<accession>A0AAV0QQG1</accession>
<sequence length="61" mass="7225">MARFLWGSTQEHRRIHWRSWKLLCSSKQAGELGFREFGKFNQVLLAKVAWRVLSHPTSLLE</sequence>
<evidence type="ECO:0000313" key="1">
    <source>
        <dbReference type="EMBL" id="CAI0547301.1"/>
    </source>
</evidence>
<dbReference type="AlphaFoldDB" id="A0AAV0QQG1"/>
<reference evidence="1" key="1">
    <citation type="submission" date="2022-08" db="EMBL/GenBank/DDBJ databases">
        <authorList>
            <person name="Gutierrez-Valencia J."/>
        </authorList>
    </citation>
    <scope>NUCLEOTIDE SEQUENCE</scope>
</reference>
<dbReference type="EMBL" id="CAMGYJ010000010">
    <property type="protein sequence ID" value="CAI0547301.1"/>
    <property type="molecule type" value="Genomic_DNA"/>
</dbReference>
<proteinExistence type="predicted"/>
<gene>
    <name evidence="1" type="ORF">LITE_LOCUS44315</name>
</gene>
<dbReference type="Proteomes" id="UP001154282">
    <property type="component" value="Unassembled WGS sequence"/>
</dbReference>
<comment type="caution">
    <text evidence="1">The sequence shown here is derived from an EMBL/GenBank/DDBJ whole genome shotgun (WGS) entry which is preliminary data.</text>
</comment>
<evidence type="ECO:0000313" key="2">
    <source>
        <dbReference type="Proteomes" id="UP001154282"/>
    </source>
</evidence>
<name>A0AAV0QQG1_9ROSI</name>
<protein>
    <submittedName>
        <fullName evidence="1">Uncharacterized protein</fullName>
    </submittedName>
</protein>
<keyword evidence="2" id="KW-1185">Reference proteome</keyword>
<organism evidence="1 2">
    <name type="scientific">Linum tenue</name>
    <dbReference type="NCBI Taxonomy" id="586396"/>
    <lineage>
        <taxon>Eukaryota</taxon>
        <taxon>Viridiplantae</taxon>
        <taxon>Streptophyta</taxon>
        <taxon>Embryophyta</taxon>
        <taxon>Tracheophyta</taxon>
        <taxon>Spermatophyta</taxon>
        <taxon>Magnoliopsida</taxon>
        <taxon>eudicotyledons</taxon>
        <taxon>Gunneridae</taxon>
        <taxon>Pentapetalae</taxon>
        <taxon>rosids</taxon>
        <taxon>fabids</taxon>
        <taxon>Malpighiales</taxon>
        <taxon>Linaceae</taxon>
        <taxon>Linum</taxon>
    </lineage>
</organism>